<comment type="caution">
    <text evidence="7">The sequence shown here is derived from an EMBL/GenBank/DDBJ whole genome shotgun (WGS) entry which is preliminary data.</text>
</comment>
<dbReference type="Pfam" id="PF24137">
    <property type="entry name" value="DA_N"/>
    <property type="match status" value="1"/>
</dbReference>
<evidence type="ECO:0008006" key="9">
    <source>
        <dbReference type="Google" id="ProtNLM"/>
    </source>
</evidence>
<dbReference type="InterPro" id="IPR054499">
    <property type="entry name" value="DA_C"/>
</dbReference>
<evidence type="ECO:0000313" key="7">
    <source>
        <dbReference type="EMBL" id="RWA09504.1"/>
    </source>
</evidence>
<feature type="signal peptide" evidence="4">
    <location>
        <begin position="1"/>
        <end position="22"/>
    </location>
</feature>
<keyword evidence="1" id="KW-0413">Isomerase</keyword>
<reference evidence="7 8" key="1">
    <citation type="submission" date="2018-12" db="EMBL/GenBank/DDBJ databases">
        <title>Draft genome sequence of Xylaria grammica IHI A82.</title>
        <authorList>
            <person name="Buettner E."/>
            <person name="Kellner H."/>
        </authorList>
    </citation>
    <scope>NUCLEOTIDE SEQUENCE [LARGE SCALE GENOMIC DNA]</scope>
    <source>
        <strain evidence="7 8">IHI A82</strain>
    </source>
</reference>
<feature type="region of interest" description="Disordered" evidence="3">
    <location>
        <begin position="192"/>
        <end position="221"/>
    </location>
</feature>
<feature type="chain" id="PRO_5019494234" description="AttH domain-containing protein" evidence="4">
    <location>
        <begin position="23"/>
        <end position="463"/>
    </location>
</feature>
<gene>
    <name evidence="7" type="ORF">EKO27_g5593</name>
</gene>
<proteinExistence type="inferred from homology"/>
<protein>
    <recommendedName>
        <fullName evidence="9">AttH domain-containing protein</fullName>
    </recommendedName>
</protein>
<evidence type="ECO:0000256" key="4">
    <source>
        <dbReference type="SAM" id="SignalP"/>
    </source>
</evidence>
<organism evidence="7 8">
    <name type="scientific">Xylaria grammica</name>
    <dbReference type="NCBI Taxonomy" id="363999"/>
    <lineage>
        <taxon>Eukaryota</taxon>
        <taxon>Fungi</taxon>
        <taxon>Dikarya</taxon>
        <taxon>Ascomycota</taxon>
        <taxon>Pezizomycotina</taxon>
        <taxon>Sordariomycetes</taxon>
        <taxon>Xylariomycetidae</taxon>
        <taxon>Xylariales</taxon>
        <taxon>Xylariaceae</taxon>
        <taxon>Xylaria</taxon>
    </lineage>
</organism>
<dbReference type="Pfam" id="PF22903">
    <property type="entry name" value="DA_C"/>
    <property type="match status" value="1"/>
</dbReference>
<dbReference type="InterPro" id="IPR056402">
    <property type="entry name" value="DA_N"/>
</dbReference>
<evidence type="ECO:0000259" key="6">
    <source>
        <dbReference type="Pfam" id="PF24137"/>
    </source>
</evidence>
<dbReference type="GO" id="GO:0016853">
    <property type="term" value="F:isomerase activity"/>
    <property type="evidence" value="ECO:0007669"/>
    <property type="project" value="UniProtKB-KW"/>
</dbReference>
<dbReference type="Proteomes" id="UP000286045">
    <property type="component" value="Unassembled WGS sequence"/>
</dbReference>
<comment type="similarity">
    <text evidence="2">Belongs to the Diels-Alderase family.</text>
</comment>
<evidence type="ECO:0000259" key="5">
    <source>
        <dbReference type="Pfam" id="PF22903"/>
    </source>
</evidence>
<evidence type="ECO:0000256" key="3">
    <source>
        <dbReference type="SAM" id="MobiDB-lite"/>
    </source>
</evidence>
<feature type="domain" description="Diels-Alderase N-terminal" evidence="6">
    <location>
        <begin position="80"/>
        <end position="261"/>
    </location>
</feature>
<feature type="domain" description="Diels-Alderase C-terminal" evidence="5">
    <location>
        <begin position="265"/>
        <end position="430"/>
    </location>
</feature>
<keyword evidence="8" id="KW-1185">Reference proteome</keyword>
<evidence type="ECO:0000256" key="1">
    <source>
        <dbReference type="ARBA" id="ARBA00023235"/>
    </source>
</evidence>
<name>A0A439D528_9PEZI</name>
<evidence type="ECO:0000313" key="8">
    <source>
        <dbReference type="Proteomes" id="UP000286045"/>
    </source>
</evidence>
<dbReference type="EMBL" id="RYZI01000151">
    <property type="protein sequence ID" value="RWA09504.1"/>
    <property type="molecule type" value="Genomic_DNA"/>
</dbReference>
<evidence type="ECO:0000256" key="2">
    <source>
        <dbReference type="ARBA" id="ARBA00046325"/>
    </source>
</evidence>
<sequence>MKLTIPVSLLLATLPSQHGIAAQTGQVPIDNLIGDSWGRSDFVAGDGTNTECIVSRSTAFEQVVGPVDFSDSATHHLEEPRLSKLNSTVWEQWEFDGTASDGMSGIVLGFSRDASYAFFGQGNLRVEFYMILDDGTVIQDLDYVDESIITGCAAHITGIWRSKTRNYGFRVSRDMSRAEAWWETRRSKGRLSIDSDTPPGLADGSLWSSPRDGPGNPSATAELAPKLYMSHPIAGGRAVAEHSIGNKKLSFEGRGAHSRIWAKNSWFEICDGWNAIRAFVGPYTLTYWQPVSRIRKGLRYYSALLFKDGELLVGTSGIRSNAATRTGSPDEDNVGGGWGKDYAVLTHDFSGQVTGEHRRTGSTGHYIDFVSPRLGGKKWRFLAEHKRKKFDMSMGGGLGLSGFTTRVTGGEVGGDEAPMEGFGWSEQVALPTEIKNWQIWIIYGIGFLGEWKHALFDVFHKLL</sequence>
<dbReference type="AlphaFoldDB" id="A0A439D528"/>
<accession>A0A439D528</accession>
<keyword evidence="4" id="KW-0732">Signal</keyword>
<dbReference type="STRING" id="363999.A0A439D528"/>